<evidence type="ECO:0000313" key="2">
    <source>
        <dbReference type="Proteomes" id="UP001165962"/>
    </source>
</evidence>
<dbReference type="SUPFAM" id="SSF116922">
    <property type="entry name" value="YugE-like"/>
    <property type="match status" value="1"/>
</dbReference>
<keyword evidence="2" id="KW-1185">Reference proteome</keyword>
<protein>
    <submittedName>
        <fullName evidence="1">Uncharacterized protein</fullName>
    </submittedName>
</protein>
<dbReference type="Proteomes" id="UP001165962">
    <property type="component" value="Unassembled WGS sequence"/>
</dbReference>
<organism evidence="1 2">
    <name type="scientific">Paenibacillus agricola</name>
    <dbReference type="NCBI Taxonomy" id="2716264"/>
    <lineage>
        <taxon>Bacteria</taxon>
        <taxon>Bacillati</taxon>
        <taxon>Bacillota</taxon>
        <taxon>Bacilli</taxon>
        <taxon>Bacillales</taxon>
        <taxon>Paenibacillaceae</taxon>
        <taxon>Paenibacillus</taxon>
    </lineage>
</organism>
<dbReference type="RefSeq" id="WP_166155617.1">
    <property type="nucleotide sequence ID" value="NZ_JAAOIW010000020.1"/>
</dbReference>
<sequence length="129" mass="15093">MKFRAVSKVTELNYLLWSVKKEIKRENVYLSTLGYDPKPIIDVVKHHIDKWDPIQLLAMDCPIDEYDGETRTVTIYITKHLEDIDNISLSKTIKQVFVDSFKNEFNKDYESIEIASNIISLLRTSNLIK</sequence>
<comment type="caution">
    <text evidence="1">The sequence shown here is derived from an EMBL/GenBank/DDBJ whole genome shotgun (WGS) entry which is preliminary data.</text>
</comment>
<proteinExistence type="predicted"/>
<dbReference type="EMBL" id="JAAOIW010000020">
    <property type="protein sequence ID" value="NHN34541.1"/>
    <property type="molecule type" value="Genomic_DNA"/>
</dbReference>
<name>A0ABX0JKH2_9BACL</name>
<dbReference type="Gene3D" id="1.10.340.20">
    <property type="entry name" value="Apc36109-like domain"/>
    <property type="match status" value="1"/>
</dbReference>
<gene>
    <name evidence="1" type="ORF">G9U52_32660</name>
</gene>
<reference evidence="1" key="1">
    <citation type="submission" date="2020-03" db="EMBL/GenBank/DDBJ databases">
        <title>Draft sequencing of Paenibacilllus sp. S3N08.</title>
        <authorList>
            <person name="Kim D.-U."/>
        </authorList>
    </citation>
    <scope>NUCLEOTIDE SEQUENCE</scope>
    <source>
        <strain evidence="1">S3N08</strain>
    </source>
</reference>
<accession>A0ABX0JKH2</accession>
<evidence type="ECO:0000313" key="1">
    <source>
        <dbReference type="EMBL" id="NHN34541.1"/>
    </source>
</evidence>
<dbReference type="InterPro" id="IPR023162">
    <property type="entry name" value="Apc36109-like_dom_sf"/>
</dbReference>